<sequence>MAATTPIHQLLGSPLLWRGRQPDASSPAGIPSRHARLDALLPGGGWPPGSLIELIANQFGIGELALLLPGLAELTQNANVATSKRLGARRQIVLIDPPYLPYAPGLMQAGLKLDQLWWISTERSQDAAWSCEQSLRSGSCAAVLYWPVQALPDKTLRRLQLAAEQGQSLGFLFRDESAWQQTSPAAVRLQLRRQAKALQLELRKCRGISGRAQLQLDQPG</sequence>
<accession>A0A2P1PS56</accession>
<reference evidence="2 3" key="1">
    <citation type="submission" date="2018-03" db="EMBL/GenBank/DDBJ databases">
        <title>Ahniella affigens gen. nov., sp. nov., a gammaproteobacterium isolated from sandy soil near a stream.</title>
        <authorList>
            <person name="Ko Y."/>
            <person name="Kim J.-H."/>
        </authorList>
    </citation>
    <scope>NUCLEOTIDE SEQUENCE [LARGE SCALE GENOMIC DNA]</scope>
    <source>
        <strain evidence="2 3">D13</strain>
    </source>
</reference>
<dbReference type="OrthoDB" id="9811176at2"/>
<evidence type="ECO:0000256" key="1">
    <source>
        <dbReference type="ARBA" id="ARBA00022763"/>
    </source>
</evidence>
<keyword evidence="3" id="KW-1185">Reference proteome</keyword>
<dbReference type="PIRSF" id="PIRSF037290">
    <property type="entry name" value="UCP037290"/>
    <property type="match status" value="1"/>
</dbReference>
<dbReference type="KEGG" id="xba:C7S18_10830"/>
<name>A0A2P1PS56_9GAMM</name>
<dbReference type="PANTHER" id="PTHR35369:SF3">
    <property type="entry name" value="TRANSLESION DNA SYNTHESIS-ASSOCIATED PROTEIN IMUA"/>
    <property type="match status" value="1"/>
</dbReference>
<proteinExistence type="predicted"/>
<evidence type="ECO:0000313" key="3">
    <source>
        <dbReference type="Proteomes" id="UP000241074"/>
    </source>
</evidence>
<dbReference type="Proteomes" id="UP000241074">
    <property type="component" value="Chromosome"/>
</dbReference>
<keyword evidence="1" id="KW-0227">DNA damage</keyword>
<dbReference type="GO" id="GO:0006281">
    <property type="term" value="P:DNA repair"/>
    <property type="evidence" value="ECO:0007669"/>
    <property type="project" value="TreeGrafter"/>
</dbReference>
<dbReference type="Gene3D" id="3.40.50.300">
    <property type="entry name" value="P-loop containing nucleotide triphosphate hydrolases"/>
    <property type="match status" value="1"/>
</dbReference>
<dbReference type="RefSeq" id="WP_106891584.1">
    <property type="nucleotide sequence ID" value="NZ_CP027860.1"/>
</dbReference>
<dbReference type="SUPFAM" id="SSF52540">
    <property type="entry name" value="P-loop containing nucleoside triphosphate hydrolases"/>
    <property type="match status" value="1"/>
</dbReference>
<organism evidence="2 3">
    <name type="scientific">Ahniella affigens</name>
    <dbReference type="NCBI Taxonomy" id="2021234"/>
    <lineage>
        <taxon>Bacteria</taxon>
        <taxon>Pseudomonadati</taxon>
        <taxon>Pseudomonadota</taxon>
        <taxon>Gammaproteobacteria</taxon>
        <taxon>Lysobacterales</taxon>
        <taxon>Rhodanobacteraceae</taxon>
        <taxon>Ahniella</taxon>
    </lineage>
</organism>
<reference evidence="2 3" key="2">
    <citation type="submission" date="2018-03" db="EMBL/GenBank/DDBJ databases">
        <authorList>
            <person name="Keele B.F."/>
        </authorList>
    </citation>
    <scope>NUCLEOTIDE SEQUENCE [LARGE SCALE GENOMIC DNA]</scope>
    <source>
        <strain evidence="2 3">D13</strain>
    </source>
</reference>
<dbReference type="InterPro" id="IPR050356">
    <property type="entry name" value="SulA_CellDiv_inhibitor"/>
</dbReference>
<dbReference type="InterPro" id="IPR017166">
    <property type="entry name" value="UCP037290"/>
</dbReference>
<dbReference type="InterPro" id="IPR027417">
    <property type="entry name" value="P-loop_NTPase"/>
</dbReference>
<dbReference type="AlphaFoldDB" id="A0A2P1PS56"/>
<evidence type="ECO:0000313" key="2">
    <source>
        <dbReference type="EMBL" id="AVP97664.1"/>
    </source>
</evidence>
<dbReference type="PANTHER" id="PTHR35369">
    <property type="entry name" value="BLR3025 PROTEIN-RELATED"/>
    <property type="match status" value="1"/>
</dbReference>
<dbReference type="InterPro" id="IPR047610">
    <property type="entry name" value="ImuA_translesion"/>
</dbReference>
<gene>
    <name evidence="2" type="ORF">C7S18_10830</name>
</gene>
<dbReference type="NCBIfam" id="NF033429">
    <property type="entry name" value="ImuA_translesion"/>
    <property type="match status" value="1"/>
</dbReference>
<dbReference type="EMBL" id="CP027860">
    <property type="protein sequence ID" value="AVP97664.1"/>
    <property type="molecule type" value="Genomic_DNA"/>
</dbReference>
<protein>
    <submittedName>
        <fullName evidence="2">DNA lesion error-prone repair protein ImuA</fullName>
    </submittedName>
</protein>